<dbReference type="Gene3D" id="3.10.180.10">
    <property type="entry name" value="2,3-Dihydroxybiphenyl 1,2-Dioxygenase, domain 1"/>
    <property type="match status" value="1"/>
</dbReference>
<dbReference type="Pfam" id="PF00903">
    <property type="entry name" value="Glyoxalase"/>
    <property type="match status" value="1"/>
</dbReference>
<dbReference type="CDD" id="cd06587">
    <property type="entry name" value="VOC"/>
    <property type="match status" value="1"/>
</dbReference>
<dbReference type="EMBL" id="AZHW01000126">
    <property type="protein sequence ID" value="ETX02590.1"/>
    <property type="molecule type" value="Genomic_DNA"/>
</dbReference>
<dbReference type="HOGENOM" id="CLU_084417_0_0_7"/>
<protein>
    <recommendedName>
        <fullName evidence="1">VOC domain-containing protein</fullName>
    </recommendedName>
</protein>
<dbReference type="InterPro" id="IPR004360">
    <property type="entry name" value="Glyas_Fos-R_dOase_dom"/>
</dbReference>
<comment type="caution">
    <text evidence="2">The sequence shown here is derived from an EMBL/GenBank/DDBJ whole genome shotgun (WGS) entry which is preliminary data.</text>
</comment>
<dbReference type="PROSITE" id="PS51819">
    <property type="entry name" value="VOC"/>
    <property type="match status" value="1"/>
</dbReference>
<sequence length="195" mass="21487">MTDKPVQWAGLNHLALVTNDMDLTTRFWHGVIGAPLVATLGNHAFRHYFFDVGRGATAAFFEYQGHAVEPFAKPSGVPDERAIQFDHVSLNMPDQEALLALRQRLIDHDCEVTGVVDHGMLKSIYFTDPNGITLEASCWVEAPTDQAPQSGDRRYADANPVPAAQELLETGKISDLPATKLIDALTTDVDDFVQR</sequence>
<reference evidence="2 3" key="1">
    <citation type="journal article" date="2014" name="Nature">
        <title>An environmental bacterial taxon with a large and distinct metabolic repertoire.</title>
        <authorList>
            <person name="Wilson M.C."/>
            <person name="Mori T."/>
            <person name="Ruckert C."/>
            <person name="Uria A.R."/>
            <person name="Helf M.J."/>
            <person name="Takada K."/>
            <person name="Gernert C."/>
            <person name="Steffens U.A."/>
            <person name="Heycke N."/>
            <person name="Schmitt S."/>
            <person name="Rinke C."/>
            <person name="Helfrich E.J."/>
            <person name="Brachmann A.O."/>
            <person name="Gurgui C."/>
            <person name="Wakimoto T."/>
            <person name="Kracht M."/>
            <person name="Crusemann M."/>
            <person name="Hentschel U."/>
            <person name="Abe I."/>
            <person name="Matsunaga S."/>
            <person name="Kalinowski J."/>
            <person name="Takeyama H."/>
            <person name="Piel J."/>
        </authorList>
    </citation>
    <scope>NUCLEOTIDE SEQUENCE [LARGE SCALE GENOMIC DNA]</scope>
    <source>
        <strain evidence="3">TSY1</strain>
    </source>
</reference>
<dbReference type="InterPro" id="IPR029068">
    <property type="entry name" value="Glyas_Bleomycin-R_OHBP_Dase"/>
</dbReference>
<dbReference type="SUPFAM" id="SSF54593">
    <property type="entry name" value="Glyoxalase/Bleomycin resistance protein/Dihydroxybiphenyl dioxygenase"/>
    <property type="match status" value="1"/>
</dbReference>
<organism evidence="2 3">
    <name type="scientific">Entotheonella factor</name>
    <dbReference type="NCBI Taxonomy" id="1429438"/>
    <lineage>
        <taxon>Bacteria</taxon>
        <taxon>Pseudomonadati</taxon>
        <taxon>Nitrospinota/Tectimicrobiota group</taxon>
        <taxon>Candidatus Tectimicrobiota</taxon>
        <taxon>Candidatus Entotheonellia</taxon>
        <taxon>Candidatus Entotheonellales</taxon>
        <taxon>Candidatus Entotheonellaceae</taxon>
        <taxon>Candidatus Entotheonella</taxon>
    </lineage>
</organism>
<keyword evidence="3" id="KW-1185">Reference proteome</keyword>
<dbReference type="Proteomes" id="UP000019141">
    <property type="component" value="Unassembled WGS sequence"/>
</dbReference>
<evidence type="ECO:0000313" key="2">
    <source>
        <dbReference type="EMBL" id="ETX02590.1"/>
    </source>
</evidence>
<feature type="domain" description="VOC" evidence="1">
    <location>
        <begin position="10"/>
        <end position="139"/>
    </location>
</feature>
<dbReference type="AlphaFoldDB" id="W4LXE5"/>
<evidence type="ECO:0000259" key="1">
    <source>
        <dbReference type="PROSITE" id="PS51819"/>
    </source>
</evidence>
<accession>W4LXE5</accession>
<name>W4LXE5_ENTF1</name>
<dbReference type="InterPro" id="IPR037523">
    <property type="entry name" value="VOC_core"/>
</dbReference>
<evidence type="ECO:0000313" key="3">
    <source>
        <dbReference type="Proteomes" id="UP000019141"/>
    </source>
</evidence>
<gene>
    <name evidence="2" type="ORF">ETSY1_02990</name>
</gene>
<proteinExistence type="predicted"/>